<dbReference type="AlphaFoldDB" id="A0A941ETW7"/>
<evidence type="ECO:0000313" key="4">
    <source>
        <dbReference type="Proteomes" id="UP000675781"/>
    </source>
</evidence>
<sequence>MSEQDHPSAADPETPVGSDPGPAADPGYPSDDVSIDGAQPGLETQDVPEDEGVLQPGDTLLTDDLESDPLDTGISPPERRPAAERFGVTDAEAREGESLEDRMAQEQPEIPAVAPEDQAQPRTGRLVAADEGTHPVEEGEPRQFAQDVGRDGEAASAEEAAVHLVPEDEVGGDEDEDA</sequence>
<protein>
    <recommendedName>
        <fullName evidence="2">DUF5709 domain-containing protein</fullName>
    </recommendedName>
</protein>
<feature type="domain" description="DUF5709" evidence="2">
    <location>
        <begin position="119"/>
        <end position="167"/>
    </location>
</feature>
<dbReference type="EMBL" id="JAGSOG010000185">
    <property type="protein sequence ID" value="MBR7837158.1"/>
    <property type="molecule type" value="Genomic_DNA"/>
</dbReference>
<dbReference type="Proteomes" id="UP000675781">
    <property type="component" value="Unassembled WGS sequence"/>
</dbReference>
<keyword evidence="4" id="KW-1185">Reference proteome</keyword>
<feature type="compositionally biased region" description="Basic and acidic residues" evidence="1">
    <location>
        <begin position="91"/>
        <end position="104"/>
    </location>
</feature>
<comment type="caution">
    <text evidence="3">The sequence shown here is derived from an EMBL/GenBank/DDBJ whole genome shotgun (WGS) entry which is preliminary data.</text>
</comment>
<feature type="region of interest" description="Disordered" evidence="1">
    <location>
        <begin position="1"/>
        <end position="178"/>
    </location>
</feature>
<dbReference type="Pfam" id="PF18970">
    <property type="entry name" value="DUF5709"/>
    <property type="match status" value="1"/>
</dbReference>
<dbReference type="RefSeq" id="WP_212531627.1">
    <property type="nucleotide sequence ID" value="NZ_JAGSOG010000185.1"/>
</dbReference>
<reference evidence="3" key="1">
    <citation type="submission" date="2021-04" db="EMBL/GenBank/DDBJ databases">
        <title>Genome based classification of Actinospica acidithermotolerans sp. nov., an actinobacterium isolated from an Indonesian hot spring.</title>
        <authorList>
            <person name="Kusuma A.B."/>
            <person name="Putra K.E."/>
            <person name="Nafisah S."/>
            <person name="Loh J."/>
            <person name="Nouioui I."/>
            <person name="Goodfellow M."/>
        </authorList>
    </citation>
    <scope>NUCLEOTIDE SEQUENCE</scope>
    <source>
        <strain evidence="3">CSCA 57</strain>
    </source>
</reference>
<feature type="compositionally biased region" description="Basic and acidic residues" evidence="1">
    <location>
        <begin position="131"/>
        <end position="141"/>
    </location>
</feature>
<organism evidence="3 4">
    <name type="scientific">Actinospica durhamensis</name>
    <dbReference type="NCBI Taxonomy" id="1508375"/>
    <lineage>
        <taxon>Bacteria</taxon>
        <taxon>Bacillati</taxon>
        <taxon>Actinomycetota</taxon>
        <taxon>Actinomycetes</taxon>
        <taxon>Catenulisporales</taxon>
        <taxon>Actinospicaceae</taxon>
        <taxon>Actinospica</taxon>
    </lineage>
</organism>
<name>A0A941ETW7_9ACTN</name>
<evidence type="ECO:0000313" key="3">
    <source>
        <dbReference type="EMBL" id="MBR7837158.1"/>
    </source>
</evidence>
<evidence type="ECO:0000256" key="1">
    <source>
        <dbReference type="SAM" id="MobiDB-lite"/>
    </source>
</evidence>
<evidence type="ECO:0000259" key="2">
    <source>
        <dbReference type="Pfam" id="PF18970"/>
    </source>
</evidence>
<proteinExistence type="predicted"/>
<accession>A0A941ETW7</accession>
<dbReference type="InterPro" id="IPR043763">
    <property type="entry name" value="DUF5709"/>
</dbReference>
<gene>
    <name evidence="3" type="ORF">KDL01_28030</name>
</gene>
<feature type="compositionally biased region" description="Acidic residues" evidence="1">
    <location>
        <begin position="167"/>
        <end position="178"/>
    </location>
</feature>